<dbReference type="EMBL" id="DUZY01000005">
    <property type="protein sequence ID" value="DAD41238.1"/>
    <property type="molecule type" value="Genomic_DNA"/>
</dbReference>
<keyword evidence="3" id="KW-1185">Reference proteome</keyword>
<protein>
    <submittedName>
        <fullName evidence="2">Uncharacterized protein</fullName>
    </submittedName>
</protein>
<gene>
    <name evidence="2" type="ORF">HUJ06_015561</name>
</gene>
<proteinExistence type="predicted"/>
<evidence type="ECO:0000256" key="1">
    <source>
        <dbReference type="SAM" id="MobiDB-lite"/>
    </source>
</evidence>
<comment type="caution">
    <text evidence="2">The sequence shown here is derived from an EMBL/GenBank/DDBJ whole genome shotgun (WGS) entry which is preliminary data.</text>
</comment>
<feature type="compositionally biased region" description="Basic residues" evidence="1">
    <location>
        <begin position="10"/>
        <end position="21"/>
    </location>
</feature>
<evidence type="ECO:0000313" key="3">
    <source>
        <dbReference type="Proteomes" id="UP000607653"/>
    </source>
</evidence>
<dbReference type="AlphaFoldDB" id="A0A822ZHS3"/>
<sequence>MGTRLENKIIRRSNKNPRSKQ</sequence>
<name>A0A822ZHS3_NELNU</name>
<accession>A0A822ZHS3</accession>
<organism evidence="2 3">
    <name type="scientific">Nelumbo nucifera</name>
    <name type="common">Sacred lotus</name>
    <dbReference type="NCBI Taxonomy" id="4432"/>
    <lineage>
        <taxon>Eukaryota</taxon>
        <taxon>Viridiplantae</taxon>
        <taxon>Streptophyta</taxon>
        <taxon>Embryophyta</taxon>
        <taxon>Tracheophyta</taxon>
        <taxon>Spermatophyta</taxon>
        <taxon>Magnoliopsida</taxon>
        <taxon>Proteales</taxon>
        <taxon>Nelumbonaceae</taxon>
        <taxon>Nelumbo</taxon>
    </lineage>
</organism>
<feature type="region of interest" description="Disordered" evidence="1">
    <location>
        <begin position="1"/>
        <end position="21"/>
    </location>
</feature>
<dbReference type="Proteomes" id="UP000607653">
    <property type="component" value="Unassembled WGS sequence"/>
</dbReference>
<evidence type="ECO:0000313" key="2">
    <source>
        <dbReference type="EMBL" id="DAD41238.1"/>
    </source>
</evidence>
<reference evidence="2 3" key="1">
    <citation type="journal article" date="2020" name="Mol. Biol. Evol.">
        <title>Distinct Expression and Methylation Patterns for Genes with Different Fates following a Single Whole-Genome Duplication in Flowering Plants.</title>
        <authorList>
            <person name="Shi T."/>
            <person name="Rahmani R.S."/>
            <person name="Gugger P.F."/>
            <person name="Wang M."/>
            <person name="Li H."/>
            <person name="Zhang Y."/>
            <person name="Li Z."/>
            <person name="Wang Q."/>
            <person name="Van de Peer Y."/>
            <person name="Marchal K."/>
            <person name="Chen J."/>
        </authorList>
    </citation>
    <scope>NUCLEOTIDE SEQUENCE [LARGE SCALE GENOMIC DNA]</scope>
    <source>
        <tissue evidence="2">Leaf</tissue>
    </source>
</reference>